<evidence type="ECO:0000256" key="1">
    <source>
        <dbReference type="ARBA" id="ARBA00023125"/>
    </source>
</evidence>
<evidence type="ECO:0000259" key="3">
    <source>
        <dbReference type="Pfam" id="PF17938"/>
    </source>
</evidence>
<dbReference type="AlphaFoldDB" id="A0A5J6Z6I2"/>
<reference evidence="5" key="1">
    <citation type="submission" date="2019-10" db="EMBL/GenBank/DDBJ databases">
        <title>Complete genome sequence of Corynebacterium urogenitalis DSM 108747, isolated from the genital tract of a cow.</title>
        <authorList>
            <person name="Ruckert C."/>
            <person name="Ballas P."/>
            <person name="Wagener K."/>
            <person name="Drillich M."/>
            <person name="Kaempfer P."/>
            <person name="Busse H.-J."/>
            <person name="Ehling-Schulz M."/>
        </authorList>
    </citation>
    <scope>NUCLEOTIDE SEQUENCE [LARGE SCALE GENOMIC DNA]</scope>
    <source>
        <strain evidence="5">LMM 1652</strain>
    </source>
</reference>
<feature type="compositionally biased region" description="Low complexity" evidence="2">
    <location>
        <begin position="273"/>
        <end position="293"/>
    </location>
</feature>
<dbReference type="Gene3D" id="1.10.357.10">
    <property type="entry name" value="Tetracycline Repressor, domain 2"/>
    <property type="match status" value="1"/>
</dbReference>
<sequence>MTSTPNSPAQPPVSLPTTWSDWGLSEEQYVELMNFALPVLARSGIELGEPVLQDLAKAARIEPTARILQDPRQLYEEALRFSFRQLWPAEQQPEDTCDLDEAIPADALRALVIGTYRRYRAHPDAVRLIIIENLFSIADVAQRPGVLEESPVALQMDRVLMRGHDVGAFRERVSAEDLYIVILSLSVFPMASGSTFHSLYGMNATDEVNTAGLEALVADTVVAFVTTNMPTSQASSYTHSSLSPSVGSSVAARLYSRESLPSSVGRHRASFLSSSSSTSSTTTPQATSQNSSPDPAGSAAEGDVATEDLVDLDDHPYED</sequence>
<name>A0A5J6Z6I2_9CORY</name>
<evidence type="ECO:0000313" key="5">
    <source>
        <dbReference type="Proteomes" id="UP000326711"/>
    </source>
</evidence>
<dbReference type="Proteomes" id="UP000326711">
    <property type="component" value="Chromosome"/>
</dbReference>
<feature type="domain" description="HTH-type transcriptional repressor NicS C-terminal" evidence="3">
    <location>
        <begin position="104"/>
        <end position="221"/>
    </location>
</feature>
<accession>A0A5J6Z6I2</accession>
<gene>
    <name evidence="4" type="ORF">CUROG_02990</name>
</gene>
<dbReference type="GO" id="GO:0003677">
    <property type="term" value="F:DNA binding"/>
    <property type="evidence" value="ECO:0007669"/>
    <property type="project" value="UniProtKB-KW"/>
</dbReference>
<dbReference type="Pfam" id="PF17938">
    <property type="entry name" value="TetR_C_29"/>
    <property type="match status" value="1"/>
</dbReference>
<proteinExistence type="predicted"/>
<dbReference type="PANTHER" id="PTHR30328:SF54">
    <property type="entry name" value="HTH-TYPE TRANSCRIPTIONAL REPRESSOR SCO4008"/>
    <property type="match status" value="1"/>
</dbReference>
<protein>
    <recommendedName>
        <fullName evidence="3">HTH-type transcriptional repressor NicS C-terminal domain-containing protein</fullName>
    </recommendedName>
</protein>
<dbReference type="InterPro" id="IPR036271">
    <property type="entry name" value="Tet_transcr_reg_TetR-rel_C_sf"/>
</dbReference>
<dbReference type="SUPFAM" id="SSF48498">
    <property type="entry name" value="Tetracyclin repressor-like, C-terminal domain"/>
    <property type="match status" value="1"/>
</dbReference>
<dbReference type="RefSeq" id="WP_151902401.1">
    <property type="nucleotide sequence ID" value="NZ_CP045032.1"/>
</dbReference>
<keyword evidence="5" id="KW-1185">Reference proteome</keyword>
<evidence type="ECO:0000256" key="2">
    <source>
        <dbReference type="SAM" id="MobiDB-lite"/>
    </source>
</evidence>
<organism evidence="4 5">
    <name type="scientific">Corynebacterium urogenitale</name>
    <dbReference type="NCBI Taxonomy" id="2487892"/>
    <lineage>
        <taxon>Bacteria</taxon>
        <taxon>Bacillati</taxon>
        <taxon>Actinomycetota</taxon>
        <taxon>Actinomycetes</taxon>
        <taxon>Mycobacteriales</taxon>
        <taxon>Corynebacteriaceae</taxon>
        <taxon>Corynebacterium</taxon>
    </lineage>
</organism>
<dbReference type="InterPro" id="IPR050109">
    <property type="entry name" value="HTH-type_TetR-like_transc_reg"/>
</dbReference>
<dbReference type="KEGG" id="cuo:CUROG_02990"/>
<feature type="region of interest" description="Disordered" evidence="2">
    <location>
        <begin position="266"/>
        <end position="319"/>
    </location>
</feature>
<dbReference type="InterPro" id="IPR041474">
    <property type="entry name" value="NicS_C"/>
</dbReference>
<dbReference type="PANTHER" id="PTHR30328">
    <property type="entry name" value="TRANSCRIPTIONAL REPRESSOR"/>
    <property type="match status" value="1"/>
</dbReference>
<keyword evidence="1" id="KW-0238">DNA-binding</keyword>
<dbReference type="OrthoDB" id="4726108at2"/>
<dbReference type="EMBL" id="CP045032">
    <property type="protein sequence ID" value="QFQ01981.1"/>
    <property type="molecule type" value="Genomic_DNA"/>
</dbReference>
<evidence type="ECO:0000313" key="4">
    <source>
        <dbReference type="EMBL" id="QFQ01981.1"/>
    </source>
</evidence>